<organism evidence="1 2">
    <name type="scientific">Mycolicibacterium agri</name>
    <name type="common">Mycobacterium agri</name>
    <dbReference type="NCBI Taxonomy" id="36811"/>
    <lineage>
        <taxon>Bacteria</taxon>
        <taxon>Bacillati</taxon>
        <taxon>Actinomycetota</taxon>
        <taxon>Actinomycetes</taxon>
        <taxon>Mycobacteriales</taxon>
        <taxon>Mycobacteriaceae</taxon>
        <taxon>Mycolicibacterium</taxon>
    </lineage>
</organism>
<protein>
    <submittedName>
        <fullName evidence="1">Uncharacterized protein</fullName>
    </submittedName>
</protein>
<comment type="caution">
    <text evidence="1">The sequence shown here is derived from an EMBL/GenBank/DDBJ whole genome shotgun (WGS) entry which is preliminary data.</text>
</comment>
<proteinExistence type="predicted"/>
<reference evidence="1 2" key="1">
    <citation type="submission" date="2017-10" db="EMBL/GenBank/DDBJ databases">
        <title>The new phylogeny of genus Mycobacterium.</title>
        <authorList>
            <person name="Tortoli E."/>
            <person name="Trovato A."/>
            <person name="Cirillo D.M."/>
        </authorList>
    </citation>
    <scope>NUCLEOTIDE SEQUENCE [LARGE SCALE GENOMIC DNA]</scope>
    <source>
        <strain evidence="1 2">CCUG37673</strain>
    </source>
</reference>
<keyword evidence="2" id="KW-1185">Reference proteome</keyword>
<sequence length="92" mass="9962">MMTDACPDPNWWHDPVLLALDFSPVVECDALIASCTVAAHPAAWCCVLTCGCTLLLCDDILWVVAPSLLDFDDYSCPQCGMPGVFIDRGRGI</sequence>
<evidence type="ECO:0000313" key="1">
    <source>
        <dbReference type="EMBL" id="PEG33566.1"/>
    </source>
</evidence>
<dbReference type="Proteomes" id="UP000220914">
    <property type="component" value="Unassembled WGS sequence"/>
</dbReference>
<accession>A0A2A7MPE9</accession>
<gene>
    <name evidence="1" type="ORF">CQY20_30100</name>
</gene>
<dbReference type="EMBL" id="PDCP01000104">
    <property type="protein sequence ID" value="PEG33566.1"/>
    <property type="molecule type" value="Genomic_DNA"/>
</dbReference>
<name>A0A2A7MPE9_MYCAG</name>
<dbReference type="AlphaFoldDB" id="A0A2A7MPE9"/>
<evidence type="ECO:0000313" key="2">
    <source>
        <dbReference type="Proteomes" id="UP000220914"/>
    </source>
</evidence>